<organism evidence="1 2">
    <name type="scientific">Leeuwenhoekiella aestuarii</name>
    <dbReference type="NCBI Taxonomy" id="2249426"/>
    <lineage>
        <taxon>Bacteria</taxon>
        <taxon>Pseudomonadati</taxon>
        <taxon>Bacteroidota</taxon>
        <taxon>Flavobacteriia</taxon>
        <taxon>Flavobacteriales</taxon>
        <taxon>Flavobacteriaceae</taxon>
        <taxon>Leeuwenhoekiella</taxon>
    </lineage>
</organism>
<accession>A0A4Q0NSW8</accession>
<dbReference type="EMBL" id="QOVI01000004">
    <property type="protein sequence ID" value="RXG13986.1"/>
    <property type="molecule type" value="Genomic_DNA"/>
</dbReference>
<comment type="caution">
    <text evidence="1">The sequence shown here is derived from an EMBL/GenBank/DDBJ whole genome shotgun (WGS) entry which is preliminary data.</text>
</comment>
<proteinExistence type="predicted"/>
<gene>
    <name evidence="1" type="ORF">DSM04_10490</name>
</gene>
<name>A0A4Q0NSW8_9FLAO</name>
<dbReference type="AlphaFoldDB" id="A0A4Q0NSW8"/>
<evidence type="ECO:0000313" key="1">
    <source>
        <dbReference type="EMBL" id="RXG13986.1"/>
    </source>
</evidence>
<sequence>MKSVNIIILNVIENTRKEFFSKFGKDPEEEKKLFINWYVQNNEAPLRVLINDLSDYYLHISERQILRYLNE</sequence>
<evidence type="ECO:0000313" key="2">
    <source>
        <dbReference type="Proteomes" id="UP000289821"/>
    </source>
</evidence>
<protein>
    <submittedName>
        <fullName evidence="1">Uncharacterized protein</fullName>
    </submittedName>
</protein>
<keyword evidence="2" id="KW-1185">Reference proteome</keyword>
<dbReference type="Proteomes" id="UP000289821">
    <property type="component" value="Unassembled WGS sequence"/>
</dbReference>
<reference evidence="1 2" key="1">
    <citation type="submission" date="2018-07" db="EMBL/GenBank/DDBJ databases">
        <title>Leeuwenhoekiella genomics.</title>
        <authorList>
            <person name="Tahon G."/>
            <person name="Willems A."/>
        </authorList>
    </citation>
    <scope>NUCLEOTIDE SEQUENCE [LARGE SCALE GENOMIC DNA]</scope>
    <source>
        <strain evidence="1 2">R-50232</strain>
    </source>
</reference>